<organism evidence="1 2">
    <name type="scientific">Stella humosa</name>
    <dbReference type="NCBI Taxonomy" id="94"/>
    <lineage>
        <taxon>Bacteria</taxon>
        <taxon>Pseudomonadati</taxon>
        <taxon>Pseudomonadota</taxon>
        <taxon>Alphaproteobacteria</taxon>
        <taxon>Rhodospirillales</taxon>
        <taxon>Stellaceae</taxon>
        <taxon>Stella</taxon>
    </lineage>
</organism>
<dbReference type="OrthoDB" id="7157498at2"/>
<dbReference type="EMBL" id="RJKX01000018">
    <property type="protein sequence ID" value="ROP81115.1"/>
    <property type="molecule type" value="Genomic_DNA"/>
</dbReference>
<dbReference type="AlphaFoldDB" id="A0A3N1KUU4"/>
<proteinExistence type="predicted"/>
<comment type="caution">
    <text evidence="1">The sequence shown here is derived from an EMBL/GenBank/DDBJ whole genome shotgun (WGS) entry which is preliminary data.</text>
</comment>
<keyword evidence="2" id="KW-1185">Reference proteome</keyword>
<name>A0A3N1KUU4_9PROT</name>
<dbReference type="RefSeq" id="WP_123694735.1">
    <property type="nucleotide sequence ID" value="NZ_AP019700.1"/>
</dbReference>
<evidence type="ECO:0008006" key="3">
    <source>
        <dbReference type="Google" id="ProtNLM"/>
    </source>
</evidence>
<gene>
    <name evidence="1" type="ORF">EDC65_4970</name>
</gene>
<sequence>MPCVVVTAWDPPNGALLAGLLASLDRLSPAWPVRVLVPDAAVAAGRATVILDGPFADAVTRARAWLPQTVPGFDRYIWLDSATWVQTADALPVLAEAAPGDALSACYEIDRGYRPFFADAGMWHRYRAATDAVFGREAANLGWLCAFANGGVMALDAAAPHWAAWASTIRAGWERRSAAAPSLPFADLALNVALLRHKLPVAPLPATWNWLCHLAAPTWDGARLVEPGYPGQPIRIVHLSGQARSAVMRLRDRDRRPYLSTLRFPLQVRAETRP</sequence>
<dbReference type="SUPFAM" id="SSF53448">
    <property type="entry name" value="Nucleotide-diphospho-sugar transferases"/>
    <property type="match status" value="1"/>
</dbReference>
<dbReference type="InterPro" id="IPR029044">
    <property type="entry name" value="Nucleotide-diphossugar_trans"/>
</dbReference>
<accession>A0A3N1KUU4</accession>
<evidence type="ECO:0000313" key="1">
    <source>
        <dbReference type="EMBL" id="ROP81115.1"/>
    </source>
</evidence>
<protein>
    <recommendedName>
        <fullName evidence="3">Glycosyl transferase family 2</fullName>
    </recommendedName>
</protein>
<evidence type="ECO:0000313" key="2">
    <source>
        <dbReference type="Proteomes" id="UP000278222"/>
    </source>
</evidence>
<reference evidence="1 2" key="1">
    <citation type="submission" date="2018-11" db="EMBL/GenBank/DDBJ databases">
        <title>Genomic Encyclopedia of Type Strains, Phase IV (KMG-IV): sequencing the most valuable type-strain genomes for metagenomic binning, comparative biology and taxonomic classification.</title>
        <authorList>
            <person name="Goeker M."/>
        </authorList>
    </citation>
    <scope>NUCLEOTIDE SEQUENCE [LARGE SCALE GENOMIC DNA]</scope>
    <source>
        <strain evidence="1 2">DSM 5900</strain>
    </source>
</reference>
<dbReference type="Proteomes" id="UP000278222">
    <property type="component" value="Unassembled WGS sequence"/>
</dbReference>
<dbReference type="Gene3D" id="3.90.550.10">
    <property type="entry name" value="Spore Coat Polysaccharide Biosynthesis Protein SpsA, Chain A"/>
    <property type="match status" value="1"/>
</dbReference>